<name>A0A3P6R2B4_DIBLA</name>
<evidence type="ECO:0000313" key="4">
    <source>
        <dbReference type="Proteomes" id="UP000281553"/>
    </source>
</evidence>
<keyword evidence="4" id="KW-1185">Reference proteome</keyword>
<proteinExistence type="inferred from homology"/>
<protein>
    <submittedName>
        <fullName evidence="3">Uncharacterized protein</fullName>
    </submittedName>
</protein>
<accession>A0A3P6R2B4</accession>
<reference evidence="3 4" key="1">
    <citation type="submission" date="2018-11" db="EMBL/GenBank/DDBJ databases">
        <authorList>
            <consortium name="Pathogen Informatics"/>
        </authorList>
    </citation>
    <scope>NUCLEOTIDE SEQUENCE [LARGE SCALE GENOMIC DNA]</scope>
</reference>
<feature type="transmembrane region" description="Helical" evidence="2">
    <location>
        <begin position="101"/>
        <end position="120"/>
    </location>
</feature>
<keyword evidence="2" id="KW-0812">Transmembrane</keyword>
<keyword evidence="2" id="KW-1133">Transmembrane helix</keyword>
<dbReference type="AlphaFoldDB" id="A0A3P6R2B4"/>
<dbReference type="EMBL" id="UYRU01020369">
    <property type="protein sequence ID" value="VDK55169.1"/>
    <property type="molecule type" value="Genomic_DNA"/>
</dbReference>
<keyword evidence="2" id="KW-0472">Membrane</keyword>
<dbReference type="GO" id="GO:0098662">
    <property type="term" value="P:inorganic cation transmembrane transport"/>
    <property type="evidence" value="ECO:0007669"/>
    <property type="project" value="TreeGrafter"/>
</dbReference>
<organism evidence="3 4">
    <name type="scientific">Dibothriocephalus latus</name>
    <name type="common">Fish tapeworm</name>
    <name type="synonym">Diphyllobothrium latum</name>
    <dbReference type="NCBI Taxonomy" id="60516"/>
    <lineage>
        <taxon>Eukaryota</taxon>
        <taxon>Metazoa</taxon>
        <taxon>Spiralia</taxon>
        <taxon>Lophotrochozoa</taxon>
        <taxon>Platyhelminthes</taxon>
        <taxon>Cestoda</taxon>
        <taxon>Eucestoda</taxon>
        <taxon>Diphyllobothriidea</taxon>
        <taxon>Diphyllobothriidae</taxon>
        <taxon>Dibothriocephalus</taxon>
    </lineage>
</organism>
<dbReference type="InterPro" id="IPR051843">
    <property type="entry name" value="CPA1_transporter"/>
</dbReference>
<sequence length="143" mass="15352">MFYRKLQLPVDIPPRFILAGVSPDVLGPNMRRLEEAGLGVGHGVPTITMAACSIDNLLSIICFGLAYATAFAQGTVGYAGKKSKIPGLPKQADTMRAVKRWAAVGFFFGLIFWVFPHPGAVSSGLLHLSLKIFCPKQANCESS</sequence>
<dbReference type="PANTHER" id="PTHR31102">
    <property type="match status" value="1"/>
</dbReference>
<evidence type="ECO:0000313" key="3">
    <source>
        <dbReference type="EMBL" id="VDK55169.1"/>
    </source>
</evidence>
<evidence type="ECO:0000256" key="2">
    <source>
        <dbReference type="SAM" id="Phobius"/>
    </source>
</evidence>
<gene>
    <name evidence="3" type="ORF">DILT_LOCUS2078</name>
</gene>
<dbReference type="Proteomes" id="UP000281553">
    <property type="component" value="Unassembled WGS sequence"/>
</dbReference>
<dbReference type="PANTHER" id="PTHR31102:SF1">
    <property type="entry name" value="CATION_H+ EXCHANGER DOMAIN-CONTAINING PROTEIN"/>
    <property type="match status" value="1"/>
</dbReference>
<comment type="similarity">
    <text evidence="1">Belongs to the monovalent cation:proton antiporter 1 (CPA1) transporter (TC 2.A.36) family.</text>
</comment>
<feature type="transmembrane region" description="Helical" evidence="2">
    <location>
        <begin position="57"/>
        <end position="80"/>
    </location>
</feature>
<evidence type="ECO:0000256" key="1">
    <source>
        <dbReference type="ARBA" id="ARBA00007367"/>
    </source>
</evidence>
<dbReference type="OrthoDB" id="423807at2759"/>